<dbReference type="PROSITE" id="PS50122">
    <property type="entry name" value="CHEB"/>
    <property type="match status" value="1"/>
</dbReference>
<feature type="active site" evidence="4">
    <location>
        <position position="49"/>
    </location>
</feature>
<dbReference type="GO" id="GO:0000156">
    <property type="term" value="F:phosphorelay response regulator activity"/>
    <property type="evidence" value="ECO:0007669"/>
    <property type="project" value="InterPro"/>
</dbReference>
<dbReference type="AlphaFoldDB" id="A0A7S7M2P4"/>
<dbReference type="SUPFAM" id="SSF52738">
    <property type="entry name" value="Methylesterase CheB, C-terminal domain"/>
    <property type="match status" value="1"/>
</dbReference>
<evidence type="ECO:0000256" key="1">
    <source>
        <dbReference type="ARBA" id="ARBA00022801"/>
    </source>
</evidence>
<dbReference type="Pfam" id="PF01339">
    <property type="entry name" value="CheB_methylest"/>
    <property type="match status" value="1"/>
</dbReference>
<evidence type="ECO:0000313" key="7">
    <source>
        <dbReference type="Proteomes" id="UP000593836"/>
    </source>
</evidence>
<dbReference type="InterPro" id="IPR000673">
    <property type="entry name" value="Sig_transdc_resp-reg_Me-estase"/>
</dbReference>
<evidence type="ECO:0000256" key="2">
    <source>
        <dbReference type="ARBA" id="ARBA00039140"/>
    </source>
</evidence>
<evidence type="ECO:0000313" key="6">
    <source>
        <dbReference type="EMBL" id="QOY55928.1"/>
    </source>
</evidence>
<protein>
    <recommendedName>
        <fullName evidence="2">protein-glutamate methylesterase</fullName>
        <ecNumber evidence="2">3.1.1.61</ecNumber>
    </recommendedName>
</protein>
<dbReference type="Gene3D" id="3.40.50.180">
    <property type="entry name" value="Methylesterase CheB, C-terminal domain"/>
    <property type="match status" value="1"/>
</dbReference>
<proteinExistence type="predicted"/>
<dbReference type="Proteomes" id="UP000593836">
    <property type="component" value="Chromosome"/>
</dbReference>
<dbReference type="KEGG" id="smas:HUE87_11505"/>
<dbReference type="GO" id="GO:0006935">
    <property type="term" value="P:chemotaxis"/>
    <property type="evidence" value="ECO:0007669"/>
    <property type="project" value="UniProtKB-UniRule"/>
</dbReference>
<reference evidence="6 7" key="1">
    <citation type="submission" date="2020-05" db="EMBL/GenBank/DDBJ databases">
        <title>Sulfurimonas marisnigri, sp. nov., and Sulfurimonas baltica, sp. nov., manganese oxide reducing chemolithoautotrophs of the class Epsilonproteobacteria isolated from the pelagic redoxclines of the Black and Baltic Seas and emended description of the genus Sulfurimonas.</title>
        <authorList>
            <person name="Henkel J.V."/>
            <person name="Laudan C."/>
            <person name="Werner J."/>
            <person name="Neu T."/>
            <person name="Plewe S."/>
            <person name="Sproer C."/>
            <person name="Bunk B."/>
            <person name="Schulz-Vogt H.N."/>
        </authorList>
    </citation>
    <scope>NUCLEOTIDE SEQUENCE [LARGE SCALE GENOMIC DNA]</scope>
    <source>
        <strain evidence="6 7">SoZ1</strain>
    </source>
</reference>
<evidence type="ECO:0000256" key="4">
    <source>
        <dbReference type="PROSITE-ProRule" id="PRU00050"/>
    </source>
</evidence>
<keyword evidence="4" id="KW-0145">Chemotaxis</keyword>
<comment type="catalytic activity">
    <reaction evidence="3">
        <text>[protein]-L-glutamate 5-O-methyl ester + H2O = L-glutamyl-[protein] + methanol + H(+)</text>
        <dbReference type="Rhea" id="RHEA:23236"/>
        <dbReference type="Rhea" id="RHEA-COMP:10208"/>
        <dbReference type="Rhea" id="RHEA-COMP:10311"/>
        <dbReference type="ChEBI" id="CHEBI:15377"/>
        <dbReference type="ChEBI" id="CHEBI:15378"/>
        <dbReference type="ChEBI" id="CHEBI:17790"/>
        <dbReference type="ChEBI" id="CHEBI:29973"/>
        <dbReference type="ChEBI" id="CHEBI:82795"/>
        <dbReference type="EC" id="3.1.1.61"/>
    </reaction>
</comment>
<feature type="active site" evidence="4">
    <location>
        <position position="22"/>
    </location>
</feature>
<feature type="active site" evidence="4">
    <location>
        <position position="143"/>
    </location>
</feature>
<organism evidence="6 7">
    <name type="scientific">Candidatus Sulfurimonas marisnigri</name>
    <dbReference type="NCBI Taxonomy" id="2740405"/>
    <lineage>
        <taxon>Bacteria</taxon>
        <taxon>Pseudomonadati</taxon>
        <taxon>Campylobacterota</taxon>
        <taxon>Epsilonproteobacteria</taxon>
        <taxon>Campylobacterales</taxon>
        <taxon>Sulfurimonadaceae</taxon>
        <taxon>Sulfurimonas</taxon>
    </lineage>
</organism>
<keyword evidence="1 4" id="KW-0378">Hydrolase</keyword>
<dbReference type="EC" id="3.1.1.61" evidence="2"/>
<dbReference type="CDD" id="cd16432">
    <property type="entry name" value="CheB_Rec"/>
    <property type="match status" value="1"/>
</dbReference>
<keyword evidence="7" id="KW-1185">Reference proteome</keyword>
<dbReference type="GO" id="GO:0005737">
    <property type="term" value="C:cytoplasm"/>
    <property type="evidence" value="ECO:0007669"/>
    <property type="project" value="InterPro"/>
</dbReference>
<dbReference type="GO" id="GO:0008984">
    <property type="term" value="F:protein-glutamate methylesterase activity"/>
    <property type="evidence" value="ECO:0007669"/>
    <property type="project" value="UniProtKB-EC"/>
</dbReference>
<accession>A0A7S7M2P4</accession>
<evidence type="ECO:0000256" key="3">
    <source>
        <dbReference type="ARBA" id="ARBA00048267"/>
    </source>
</evidence>
<feature type="domain" description="CheB-type methylesterase" evidence="5">
    <location>
        <begin position="10"/>
        <end position="199"/>
    </location>
</feature>
<dbReference type="PANTHER" id="PTHR42872:SF6">
    <property type="entry name" value="PROTEIN-GLUTAMATE METHYLESTERASE_PROTEIN-GLUTAMINE GLUTAMINASE"/>
    <property type="match status" value="1"/>
</dbReference>
<dbReference type="EMBL" id="CP054493">
    <property type="protein sequence ID" value="QOY55928.1"/>
    <property type="molecule type" value="Genomic_DNA"/>
</dbReference>
<dbReference type="InterPro" id="IPR035909">
    <property type="entry name" value="CheB_C"/>
</dbReference>
<dbReference type="PANTHER" id="PTHR42872">
    <property type="entry name" value="PROTEIN-GLUTAMATE METHYLESTERASE/PROTEIN-GLUTAMINE GLUTAMINASE"/>
    <property type="match status" value="1"/>
</dbReference>
<gene>
    <name evidence="6" type="ORF">HUE87_11505</name>
</gene>
<sequence length="199" mass="21653">MTNCTLSLKLSAPSKIVLIGASTGGPGQIEKIIKSLPQLSDISIIIAQHMIDVFLPSFAKRLKNISVNPVSMVTDGLNLDTNHIYISNGLTSIAEKSSQLYFNIQVSDEHQYNPDINTLFNSLVPFSNNIVMLSVILTGIGDDGINGCKQLSINGVRCITESEKSAIVDGMPFRAREDVPNIEVSDINEIINSIKEFCN</sequence>
<evidence type="ECO:0000259" key="5">
    <source>
        <dbReference type="PROSITE" id="PS50122"/>
    </source>
</evidence>
<name>A0A7S7M2P4_9BACT</name>